<dbReference type="EMBL" id="BX571657">
    <property type="protein sequence ID" value="CAE09433.1"/>
    <property type="molecule type" value="Genomic_DNA"/>
</dbReference>
<keyword evidence="1" id="KW-0472">Membrane</keyword>
<dbReference type="SUPFAM" id="SSF103190">
    <property type="entry name" value="Sensory domain-like"/>
    <property type="match status" value="1"/>
</dbReference>
<keyword evidence="3" id="KW-1185">Reference proteome</keyword>
<evidence type="ECO:0000256" key="1">
    <source>
        <dbReference type="SAM" id="Phobius"/>
    </source>
</evidence>
<organism evidence="3">
    <name type="scientific">Wolinella succinogenes (strain ATCC 29543 / DSM 1740 / CCUG 13145 / JCM 31913 / LMG 7466 / NCTC 11488 / FDC 602W)</name>
    <name type="common">Vibrio succinogenes</name>
    <dbReference type="NCBI Taxonomy" id="273121"/>
    <lineage>
        <taxon>Bacteria</taxon>
        <taxon>Pseudomonadati</taxon>
        <taxon>Campylobacterota</taxon>
        <taxon>Epsilonproteobacteria</taxon>
        <taxon>Campylobacterales</taxon>
        <taxon>Helicobacteraceae</taxon>
        <taxon>Wolinella</taxon>
    </lineage>
</organism>
<dbReference type="Pfam" id="PF22673">
    <property type="entry name" value="MCP-like_PDC_1"/>
    <property type="match status" value="1"/>
</dbReference>
<dbReference type="eggNOG" id="COG0840">
    <property type="taxonomic scope" value="Bacteria"/>
</dbReference>
<dbReference type="HOGENOM" id="CLU_000445_107_30_7"/>
<evidence type="ECO:0000313" key="2">
    <source>
        <dbReference type="EMBL" id="CAE09433.1"/>
    </source>
</evidence>
<dbReference type="InterPro" id="IPR029151">
    <property type="entry name" value="Sensor-like_sf"/>
</dbReference>
<dbReference type="RefSeq" id="WP_011138234.1">
    <property type="nucleotide sequence ID" value="NC_005090.1"/>
</dbReference>
<dbReference type="CDD" id="cd12912">
    <property type="entry name" value="PDC2_MCP_like"/>
    <property type="match status" value="1"/>
</dbReference>
<feature type="transmembrane region" description="Helical" evidence="1">
    <location>
        <begin position="285"/>
        <end position="304"/>
    </location>
</feature>
<dbReference type="Proteomes" id="UP000000422">
    <property type="component" value="Chromosome"/>
</dbReference>
<protein>
    <submittedName>
        <fullName evidence="2">PUTATIVE METHYL-ACCEPTING CHEMOTAXIS PROTEIN</fullName>
    </submittedName>
</protein>
<dbReference type="AlphaFoldDB" id="Q7MAF8"/>
<evidence type="ECO:0000313" key="3">
    <source>
        <dbReference type="Proteomes" id="UP000000422"/>
    </source>
</evidence>
<keyword evidence="1" id="KW-0812">Transmembrane</keyword>
<name>Q7MAF8_WOLSU</name>
<sequence>MQLGISKKVTLILSVLLMGGAILFSGVSYQQAKKDILRLMNVNQIEAAKGGAVFMSQFAKDKMQMMEQLAKRLSTIDESDQSKVMEYLKLTEEQGGFGLVFAGYEVDGRMIRSNGNHQMPKDGFDPRVRDWFMGAKAKGAPSVSKPYIASSGGMMVTAFYSPIKREGKFVGAVAGFITLDDVKKMTLGIKTAPSSYAFIFDEDHRMIVHRNDSLLMKESPVAKMMGERLASQKNDASELIYYQSSDTQEERVAACSYSGEFRWTICVTVAEEEYSAPLKDQLKSFALLGAIFVVVGLVSLYLLLTKMLKPIETIKDSLVGFFAFLNHERSSVEPISLKQNDEFGVMASLINENIERITQSVIQDRESVAEALKTVERIKEGYLDRDIVSSPANPQLEELKKVLNEMVVVLRQKVGKDINRLNSVMQTFSKVDFTSKIEGASSDFERALNHIGEEVSAVLRENTHVANTILPPFVKTTF</sequence>
<proteinExistence type="predicted"/>
<dbReference type="STRING" id="273121.WS0281"/>
<keyword evidence="1" id="KW-1133">Transmembrane helix</keyword>
<dbReference type="Gene3D" id="3.30.450.20">
    <property type="entry name" value="PAS domain"/>
    <property type="match status" value="2"/>
</dbReference>
<gene>
    <name evidence="2" type="ordered locus">WS0281</name>
</gene>
<dbReference type="KEGG" id="wsu:WS0281"/>
<reference evidence="2 3" key="1">
    <citation type="journal article" date="2003" name="Proc. Natl. Acad. Sci. U.S.A.">
        <title>Complete genome sequence and analysis of Wolinella succinogenes.</title>
        <authorList>
            <person name="Baar C."/>
            <person name="Eppinger M."/>
            <person name="Raddatz G."/>
            <person name="Simon JM."/>
            <person name="Lanz C."/>
            <person name="Klimmek O."/>
            <person name="Nandakumar R."/>
            <person name="Gross R."/>
            <person name="Rosinus A."/>
            <person name="Keller H."/>
            <person name="Jagtap P."/>
            <person name="Linke B."/>
            <person name="Meyer F."/>
            <person name="Lederer H."/>
            <person name="Schuster S.C."/>
        </authorList>
    </citation>
    <scope>NUCLEOTIDE SEQUENCE [LARGE SCALE GENOMIC DNA]</scope>
    <source>
        <strain evidence="3">ATCC 29543 / DSM 1740 / CCUG 13145 / JCM 31913 / LMG 7466 / NCTC 11488 / FDC 602W</strain>
    </source>
</reference>
<dbReference type="CDD" id="cd12913">
    <property type="entry name" value="PDC1_MCP_like"/>
    <property type="match status" value="1"/>
</dbReference>
<accession>Q7MAF8</accession>